<proteinExistence type="predicted"/>
<feature type="binding site" evidence="2">
    <location>
        <begin position="8"/>
        <end position="15"/>
    </location>
    <ligand>
        <name>substrate</name>
    </ligand>
</feature>
<feature type="active site" description="Proton donor/acceptor" evidence="1">
    <location>
        <position position="84"/>
    </location>
</feature>
<dbReference type="EMBL" id="ACFY01000031">
    <property type="protein sequence ID" value="EEG95511.1"/>
    <property type="molecule type" value="Genomic_DNA"/>
</dbReference>
<gene>
    <name evidence="3" type="ORF">ROSEINA2194_00708</name>
</gene>
<dbReference type="eggNOG" id="COG0406">
    <property type="taxonomic scope" value="Bacteria"/>
</dbReference>
<evidence type="ECO:0000256" key="2">
    <source>
        <dbReference type="PIRSR" id="PIRSR613078-2"/>
    </source>
</evidence>
<reference evidence="3 4" key="2">
    <citation type="submission" date="2009-03" db="EMBL/GenBank/DDBJ databases">
        <title>Draft genome sequence of Roseburia inulinivorans (DSM 16841).</title>
        <authorList>
            <person name="Sudarsanam P."/>
            <person name="Ley R."/>
            <person name="Guruge J."/>
            <person name="Turnbaugh P.J."/>
            <person name="Mahowald M."/>
            <person name="Liep D."/>
            <person name="Gordon J."/>
        </authorList>
    </citation>
    <scope>NUCLEOTIDE SEQUENCE [LARGE SCALE GENOMIC DNA]</scope>
    <source>
        <strain evidence="3 4">DSM 16841</strain>
    </source>
</reference>
<evidence type="ECO:0000313" key="4">
    <source>
        <dbReference type="Proteomes" id="UP000003561"/>
    </source>
</evidence>
<dbReference type="GO" id="GO:0016791">
    <property type="term" value="F:phosphatase activity"/>
    <property type="evidence" value="ECO:0007669"/>
    <property type="project" value="TreeGrafter"/>
</dbReference>
<dbReference type="CDD" id="cd07067">
    <property type="entry name" value="HP_PGM_like"/>
    <property type="match status" value="1"/>
</dbReference>
<dbReference type="PANTHER" id="PTHR48100">
    <property type="entry name" value="BROAD-SPECIFICITY PHOSPHATASE YOR283W-RELATED"/>
    <property type="match status" value="1"/>
</dbReference>
<dbReference type="RefSeq" id="WP_007883301.1">
    <property type="nucleotide sequence ID" value="NZ_ACFY01000031.1"/>
</dbReference>
<dbReference type="Proteomes" id="UP000003561">
    <property type="component" value="Unassembled WGS sequence"/>
</dbReference>
<dbReference type="InterPro" id="IPR050275">
    <property type="entry name" value="PGM_Phosphatase"/>
</dbReference>
<dbReference type="PANTHER" id="PTHR48100:SF1">
    <property type="entry name" value="HISTIDINE PHOSPHATASE FAMILY PROTEIN-RELATED"/>
    <property type="match status" value="1"/>
</dbReference>
<evidence type="ECO:0000256" key="1">
    <source>
        <dbReference type="PIRSR" id="PIRSR613078-1"/>
    </source>
</evidence>
<dbReference type="InterPro" id="IPR013078">
    <property type="entry name" value="His_Pase_superF_clade-1"/>
</dbReference>
<dbReference type="GO" id="GO:0005737">
    <property type="term" value="C:cytoplasm"/>
    <property type="evidence" value="ECO:0007669"/>
    <property type="project" value="TreeGrafter"/>
</dbReference>
<protein>
    <submittedName>
        <fullName evidence="3">Phosphoglycerate mutase family protein</fullName>
    </submittedName>
</protein>
<accession>C0FPQ6</accession>
<organism evidence="3 4">
    <name type="scientific">Roseburia inulinivorans DSM 16841</name>
    <dbReference type="NCBI Taxonomy" id="622312"/>
    <lineage>
        <taxon>Bacteria</taxon>
        <taxon>Bacillati</taxon>
        <taxon>Bacillota</taxon>
        <taxon>Clostridia</taxon>
        <taxon>Lachnospirales</taxon>
        <taxon>Lachnospiraceae</taxon>
        <taxon>Roseburia</taxon>
    </lineage>
</organism>
<dbReference type="SUPFAM" id="SSF53254">
    <property type="entry name" value="Phosphoglycerate mutase-like"/>
    <property type="match status" value="1"/>
</dbReference>
<dbReference type="InterPro" id="IPR029033">
    <property type="entry name" value="His_PPase_superfam"/>
</dbReference>
<evidence type="ECO:0000313" key="3">
    <source>
        <dbReference type="EMBL" id="EEG95511.1"/>
    </source>
</evidence>
<sequence>MSKLYFVRHGESEWNVADKICGRTDIPLTKRGHEQAVETGKKIVAEGIKADDILYSPLLRAADTAKHISEMTGIPAHMEPRLIEQNFGVWEGTSPRNAPEFLKAKKDFLNRYENGESMFQVAHRIYGLLDELKAQPDKTYILVAHNGIARVVKSYFSDMTNEEYAAFGVPNCSVTEFSFEEKREHANENSAGSSWIL</sequence>
<dbReference type="SMART" id="SM00855">
    <property type="entry name" value="PGAM"/>
    <property type="match status" value="1"/>
</dbReference>
<name>C0FPQ6_9FIRM</name>
<feature type="active site" description="Tele-phosphohistidine intermediate" evidence="1">
    <location>
        <position position="9"/>
    </location>
</feature>
<dbReference type="Gene3D" id="3.40.50.1240">
    <property type="entry name" value="Phosphoglycerate mutase-like"/>
    <property type="match status" value="1"/>
</dbReference>
<feature type="binding site" evidence="2">
    <location>
        <position position="60"/>
    </location>
    <ligand>
        <name>substrate</name>
    </ligand>
</feature>
<dbReference type="AlphaFoldDB" id="C0FPQ6"/>
<reference evidence="3 4" key="1">
    <citation type="submission" date="2009-02" db="EMBL/GenBank/DDBJ databases">
        <authorList>
            <person name="Fulton L."/>
            <person name="Clifton S."/>
            <person name="Fulton B."/>
            <person name="Xu J."/>
            <person name="Minx P."/>
            <person name="Pepin K.H."/>
            <person name="Johnson M."/>
            <person name="Bhonagiri V."/>
            <person name="Nash W.E."/>
            <person name="Mardis E.R."/>
            <person name="Wilson R.K."/>
        </authorList>
    </citation>
    <scope>NUCLEOTIDE SEQUENCE [LARGE SCALE GENOMIC DNA]</scope>
    <source>
        <strain evidence="3 4">DSM 16841</strain>
    </source>
</reference>
<dbReference type="Pfam" id="PF00300">
    <property type="entry name" value="His_Phos_1"/>
    <property type="match status" value="1"/>
</dbReference>
<comment type="caution">
    <text evidence="3">The sequence shown here is derived from an EMBL/GenBank/DDBJ whole genome shotgun (WGS) entry which is preliminary data.</text>
</comment>
<dbReference type="PIRSF" id="PIRSF000709">
    <property type="entry name" value="6PFK_2-Ptase"/>
    <property type="match status" value="1"/>
</dbReference>